<dbReference type="KEGG" id="vrm:44547418_01864"/>
<accession>A0A239ZYJ0</accession>
<dbReference type="Pfam" id="PF01969">
    <property type="entry name" value="Ni_insertion"/>
    <property type="match status" value="1"/>
</dbReference>
<dbReference type="NCBIfam" id="TIGR00299">
    <property type="entry name" value="nickel pincer cofactor biosynthesis protein LarC"/>
    <property type="match status" value="1"/>
</dbReference>
<dbReference type="Proteomes" id="UP000214973">
    <property type="component" value="Chromosome 1"/>
</dbReference>
<keyword evidence="1" id="KW-0533">Nickel</keyword>
<evidence type="ECO:0000313" key="4">
    <source>
        <dbReference type="Proteomes" id="UP000214973"/>
    </source>
</evidence>
<dbReference type="InterPro" id="IPR002822">
    <property type="entry name" value="Ni_insertion"/>
</dbReference>
<evidence type="ECO:0000313" key="3">
    <source>
        <dbReference type="EMBL" id="SNV75960.1"/>
    </source>
</evidence>
<dbReference type="RefSeq" id="WP_095066633.1">
    <property type="nucleotide sequence ID" value="NZ_LT906470.1"/>
</dbReference>
<dbReference type="PANTHER" id="PTHR36566:SF1">
    <property type="entry name" value="PYRIDINIUM-3,5-BISTHIOCARBOXYLIC ACID MONONUCLEOTIDE NICKEL INSERTION PROTEIN"/>
    <property type="match status" value="1"/>
</dbReference>
<protein>
    <submittedName>
        <fullName evidence="3">Protein of uncharacterized function DUF111</fullName>
    </submittedName>
</protein>
<proteinExistence type="predicted"/>
<sequence>MKRLFLDCQMGVAGDMLTATVLGLTDDPFRWIERLNTVGIPKVTYRLEPKEECDLQGYHCTVAVDGHIEDEDIISDHRDHHNYSQHNHDQQAYGHERHDSQQHHEQDYHHLHLHHSHSHHTLLDVQKIINGLSLPDEVKLDALAVYRLIADAEAEVHGTDVNMIHFHEVGAYDAIADVVAVCYVLYYLAFDRIMVSPIHMGYGTVHCAHGTLNVPAPATMKLLQGLPCYTDYQVEGELCTPTGVALLRYFGTDFGPMPVMRVESVSYGFGTKPYNRPNCVRAFVDTITLKEDTAGHSIENSERRNARDVTDALYKDDEIIEIQCNIDDMTAEEIGYAVEKLITSSALDVFTTSVMMKKQRPGTMITVLCHEEHRAEIEQLLLKHTTTLGLRFQRKERHILHRESGSITHKGQVIRYKKAYGADGTSIKYEYDDLVTAAEALGISLLELKRQL</sequence>
<name>A0A239ZYJ0_9FIRM</name>
<evidence type="ECO:0000256" key="1">
    <source>
        <dbReference type="ARBA" id="ARBA00022596"/>
    </source>
</evidence>
<dbReference type="AlphaFoldDB" id="A0A239ZYJ0"/>
<evidence type="ECO:0000256" key="2">
    <source>
        <dbReference type="SAM" id="MobiDB-lite"/>
    </source>
</evidence>
<gene>
    <name evidence="3" type="ORF">SAMEA44547418_01864</name>
</gene>
<dbReference type="EMBL" id="LT906470">
    <property type="protein sequence ID" value="SNV75960.1"/>
    <property type="molecule type" value="Genomic_DNA"/>
</dbReference>
<organism evidence="3 4">
    <name type="scientific">Veillonella rodentium</name>
    <dbReference type="NCBI Taxonomy" id="248315"/>
    <lineage>
        <taxon>Bacteria</taxon>
        <taxon>Bacillati</taxon>
        <taxon>Bacillota</taxon>
        <taxon>Negativicutes</taxon>
        <taxon>Veillonellales</taxon>
        <taxon>Veillonellaceae</taxon>
        <taxon>Veillonella</taxon>
    </lineage>
</organism>
<reference evidence="3 4" key="1">
    <citation type="submission" date="2017-06" db="EMBL/GenBank/DDBJ databases">
        <authorList>
            <consortium name="Pathogen Informatics"/>
        </authorList>
    </citation>
    <scope>NUCLEOTIDE SEQUENCE [LARGE SCALE GENOMIC DNA]</scope>
    <source>
        <strain evidence="3 4">NCTC12018</strain>
    </source>
</reference>
<keyword evidence="4" id="KW-1185">Reference proteome</keyword>
<feature type="compositionally biased region" description="Basic and acidic residues" evidence="2">
    <location>
        <begin position="79"/>
        <end position="110"/>
    </location>
</feature>
<dbReference type="Gene3D" id="3.30.70.1380">
    <property type="entry name" value="Transcriptional regulatory protein pf0864 domain like"/>
    <property type="match status" value="1"/>
</dbReference>
<feature type="region of interest" description="Disordered" evidence="2">
    <location>
        <begin position="79"/>
        <end position="111"/>
    </location>
</feature>
<dbReference type="PANTHER" id="PTHR36566">
    <property type="entry name" value="NICKEL INSERTION PROTEIN-RELATED"/>
    <property type="match status" value="1"/>
</dbReference>